<dbReference type="SUPFAM" id="SSF51735">
    <property type="entry name" value="NAD(P)-binding Rossmann-fold domains"/>
    <property type="match status" value="1"/>
</dbReference>
<dbReference type="AlphaFoldDB" id="A0A1D9G4T4"/>
<reference evidence="2" key="1">
    <citation type="submission" date="2016-10" db="EMBL/GenBank/DDBJ databases">
        <title>Comparative genomics uncovers the prolific and rare metabolic potential of the cyanobacterial genus Moorea.</title>
        <authorList>
            <person name="Leao T."/>
            <person name="Castelao G."/>
            <person name="Korobeynikov A."/>
            <person name="Monroe E.A."/>
            <person name="Podell S."/>
            <person name="Glukhov E."/>
            <person name="Allen E."/>
            <person name="Gerwick W.H."/>
            <person name="Gerwick L."/>
        </authorList>
    </citation>
    <scope>NUCLEOTIDE SEQUENCE [LARGE SCALE GENOMIC DNA]</scope>
    <source>
        <strain evidence="2">JHB</strain>
    </source>
</reference>
<dbReference type="PANTHER" id="PTHR44147">
    <property type="entry name" value="DEHYDROGENASE/REDUCTASE SDR FAMILY MEMBER 1"/>
    <property type="match status" value="1"/>
</dbReference>
<dbReference type="Proteomes" id="UP000176944">
    <property type="component" value="Chromosome"/>
</dbReference>
<proteinExistence type="predicted"/>
<dbReference type="InterPro" id="IPR002347">
    <property type="entry name" value="SDR_fam"/>
</dbReference>
<name>A0A1D9G4T4_MOOP1</name>
<protein>
    <submittedName>
        <fullName evidence="1">SDR family NAD(P)-dependent oxidoreductase</fullName>
    </submittedName>
</protein>
<dbReference type="PRINTS" id="PR00081">
    <property type="entry name" value="GDHRDH"/>
</dbReference>
<dbReference type="PANTHER" id="PTHR44147:SF2">
    <property type="entry name" value="DEHYDROGENASE_REDUCTASE SDR FAMILY MEMBER 1"/>
    <property type="match status" value="1"/>
</dbReference>
<organism evidence="1 2">
    <name type="scientific">Moorena producens (strain JHB)</name>
    <dbReference type="NCBI Taxonomy" id="1454205"/>
    <lineage>
        <taxon>Bacteria</taxon>
        <taxon>Bacillati</taxon>
        <taxon>Cyanobacteriota</taxon>
        <taxon>Cyanophyceae</taxon>
        <taxon>Coleofasciculales</taxon>
        <taxon>Coleofasciculaceae</taxon>
        <taxon>Moorena</taxon>
    </lineage>
</organism>
<dbReference type="EMBL" id="CP017708">
    <property type="protein sequence ID" value="AOY82659.1"/>
    <property type="molecule type" value="Genomic_DNA"/>
</dbReference>
<sequence length="326" mass="35418">MGSLEGKVTLVTGASRGIGKGIAIGLGEAGATVYITGRSLDSSNVTEGVSGSLQETQLAVQDAGGICIPVMVDHSDDQQVRLLFERIQDEQKGQLDLLVNNAFSGVQALTDAYEKPFWECAENLWDAVNHVGLRSHYIASVFAARLMIQRQQGLICTISSWGGMSYIFGAAYGAGKAACDRLAADMAVELKPYNVASLSIWPGIVGTEHISSLALQMGEDKPRNQQSQVISQGYNWETPLLTGRVIAALAADRTVMRFTGRVRIVAELADYYGIIDKDGLRPVSLRSLRFIAPMFWPALIKYASLIPNINVPWFLLLWGILQSPKI</sequence>
<evidence type="ECO:0000313" key="1">
    <source>
        <dbReference type="EMBL" id="AOY82659.1"/>
    </source>
</evidence>
<dbReference type="Pfam" id="PF00106">
    <property type="entry name" value="adh_short"/>
    <property type="match status" value="1"/>
</dbReference>
<accession>A0A1D9G4T4</accession>
<evidence type="ECO:0000313" key="2">
    <source>
        <dbReference type="Proteomes" id="UP000176944"/>
    </source>
</evidence>
<dbReference type="InterPro" id="IPR036291">
    <property type="entry name" value="NAD(P)-bd_dom_sf"/>
</dbReference>
<dbReference type="Gene3D" id="3.40.50.720">
    <property type="entry name" value="NAD(P)-binding Rossmann-like Domain"/>
    <property type="match status" value="1"/>
</dbReference>
<gene>
    <name evidence="1" type="ORF">BJP36_24800</name>
</gene>